<proteinExistence type="predicted"/>
<dbReference type="Pfam" id="PF00903">
    <property type="entry name" value="Glyoxalase"/>
    <property type="match status" value="1"/>
</dbReference>
<comment type="caution">
    <text evidence="2">The sequence shown here is derived from an EMBL/GenBank/DDBJ whole genome shotgun (WGS) entry which is preliminary data.</text>
</comment>
<accession>A0A7C2NWV2</accession>
<dbReference type="InterPro" id="IPR029068">
    <property type="entry name" value="Glyas_Bleomycin-R_OHBP_Dase"/>
</dbReference>
<evidence type="ECO:0000313" key="2">
    <source>
        <dbReference type="EMBL" id="HEN15390.1"/>
    </source>
</evidence>
<evidence type="ECO:0000259" key="1">
    <source>
        <dbReference type="PROSITE" id="PS51819"/>
    </source>
</evidence>
<organism evidence="2">
    <name type="scientific">Schlesneria paludicola</name>
    <dbReference type="NCBI Taxonomy" id="360056"/>
    <lineage>
        <taxon>Bacteria</taxon>
        <taxon>Pseudomonadati</taxon>
        <taxon>Planctomycetota</taxon>
        <taxon>Planctomycetia</taxon>
        <taxon>Planctomycetales</taxon>
        <taxon>Planctomycetaceae</taxon>
        <taxon>Schlesneria</taxon>
    </lineage>
</organism>
<dbReference type="EMBL" id="DSOK01000232">
    <property type="protein sequence ID" value="HEN15390.1"/>
    <property type="molecule type" value="Genomic_DNA"/>
</dbReference>
<dbReference type="PANTHER" id="PTHR34109:SF1">
    <property type="entry name" value="VOC DOMAIN-CONTAINING PROTEIN"/>
    <property type="match status" value="1"/>
</dbReference>
<name>A0A7C2NWV2_9PLAN</name>
<protein>
    <submittedName>
        <fullName evidence="2">VOC family protein</fullName>
    </submittedName>
</protein>
<dbReference type="InterPro" id="IPR004360">
    <property type="entry name" value="Glyas_Fos-R_dOase_dom"/>
</dbReference>
<dbReference type="PROSITE" id="PS51819">
    <property type="entry name" value="VOC"/>
    <property type="match status" value="1"/>
</dbReference>
<dbReference type="Gene3D" id="3.30.720.120">
    <property type="match status" value="1"/>
</dbReference>
<reference evidence="2" key="1">
    <citation type="journal article" date="2020" name="mSystems">
        <title>Genome- and Community-Level Interaction Insights into Carbon Utilization and Element Cycling Functions of Hydrothermarchaeota in Hydrothermal Sediment.</title>
        <authorList>
            <person name="Zhou Z."/>
            <person name="Liu Y."/>
            <person name="Xu W."/>
            <person name="Pan J."/>
            <person name="Luo Z.H."/>
            <person name="Li M."/>
        </authorList>
    </citation>
    <scope>NUCLEOTIDE SEQUENCE [LARGE SCALE GENOMIC DNA]</scope>
    <source>
        <strain evidence="2">SpSt-339</strain>
    </source>
</reference>
<sequence>MSTVKPIPDGYHSLTPYLIVRGGKAALDFYKKAFGATEVLRLDGPGDSIGHAEMRIGDSVFMLGEENEQWACHSPQKLGGTPVGLMIYVTDADAVYNQAIAAGATVLRPIQNQFYGDRSGTVIDPFGHQWTVATHVEDVPQDEVERRAAALYGGQG</sequence>
<dbReference type="SUPFAM" id="SSF54593">
    <property type="entry name" value="Glyoxalase/Bleomycin resistance protein/Dihydroxybiphenyl dioxygenase"/>
    <property type="match status" value="1"/>
</dbReference>
<feature type="domain" description="VOC" evidence="1">
    <location>
        <begin position="10"/>
        <end position="135"/>
    </location>
</feature>
<dbReference type="AlphaFoldDB" id="A0A7C2NWV2"/>
<dbReference type="Gene3D" id="3.30.720.110">
    <property type="match status" value="1"/>
</dbReference>
<dbReference type="PANTHER" id="PTHR34109">
    <property type="entry name" value="BNAUNNG04460D PROTEIN-RELATED"/>
    <property type="match status" value="1"/>
</dbReference>
<dbReference type="CDD" id="cd07246">
    <property type="entry name" value="VOC_like"/>
    <property type="match status" value="1"/>
</dbReference>
<gene>
    <name evidence="2" type="ORF">ENQ76_07985</name>
</gene>
<dbReference type="InterPro" id="IPR037523">
    <property type="entry name" value="VOC_core"/>
</dbReference>